<gene>
    <name evidence="2" type="primary">100122022</name>
</gene>
<protein>
    <submittedName>
        <fullName evidence="2">Uncharacterized protein</fullName>
    </submittedName>
</protein>
<dbReference type="KEGG" id="nvi:100122022"/>
<dbReference type="PANTHER" id="PTHR15192">
    <property type="entry name" value="PROTEIN CBG05349"/>
    <property type="match status" value="1"/>
</dbReference>
<proteinExistence type="predicted"/>
<evidence type="ECO:0000313" key="3">
    <source>
        <dbReference type="Proteomes" id="UP000002358"/>
    </source>
</evidence>
<feature type="region of interest" description="Disordered" evidence="1">
    <location>
        <begin position="60"/>
        <end position="106"/>
    </location>
</feature>
<accession>A0A7M7QV10</accession>
<name>A0A7M7QV10_NASVI</name>
<dbReference type="InParanoid" id="A0A7M7QV10"/>
<evidence type="ECO:0000256" key="1">
    <source>
        <dbReference type="SAM" id="MobiDB-lite"/>
    </source>
</evidence>
<dbReference type="OrthoDB" id="412005at2759"/>
<dbReference type="Proteomes" id="UP000002358">
    <property type="component" value="Chromosome 2"/>
</dbReference>
<dbReference type="AlphaFoldDB" id="A0A7M7QV10"/>
<feature type="compositionally biased region" description="Basic and acidic residues" evidence="1">
    <location>
        <begin position="88"/>
        <end position="99"/>
    </location>
</feature>
<dbReference type="InterPro" id="IPR036188">
    <property type="entry name" value="FAD/NAD-bd_sf"/>
</dbReference>
<reference evidence="2" key="1">
    <citation type="submission" date="2021-01" db="UniProtKB">
        <authorList>
            <consortium name="EnsemblMetazoa"/>
        </authorList>
    </citation>
    <scope>IDENTIFICATION</scope>
</reference>
<dbReference type="PANTHER" id="PTHR15192:SF8">
    <property type="entry name" value="FAD_NAD(P)-BINDING DOMAIN-CONTAINING PROTEIN"/>
    <property type="match status" value="1"/>
</dbReference>
<organism evidence="2 3">
    <name type="scientific">Nasonia vitripennis</name>
    <name type="common">Parasitic wasp</name>
    <dbReference type="NCBI Taxonomy" id="7425"/>
    <lineage>
        <taxon>Eukaryota</taxon>
        <taxon>Metazoa</taxon>
        <taxon>Ecdysozoa</taxon>
        <taxon>Arthropoda</taxon>
        <taxon>Hexapoda</taxon>
        <taxon>Insecta</taxon>
        <taxon>Pterygota</taxon>
        <taxon>Neoptera</taxon>
        <taxon>Endopterygota</taxon>
        <taxon>Hymenoptera</taxon>
        <taxon>Apocrita</taxon>
        <taxon>Proctotrupomorpha</taxon>
        <taxon>Chalcidoidea</taxon>
        <taxon>Pteromalidae</taxon>
        <taxon>Pteromalinae</taxon>
        <taxon>Nasonia</taxon>
    </lineage>
</organism>
<feature type="compositionally biased region" description="Polar residues" evidence="1">
    <location>
        <begin position="60"/>
        <end position="75"/>
    </location>
</feature>
<sequence>MQQVDERLSDVYKDVVVIGNGPSGICLSYLLAGNWPHYTGADHPGDEMLTARLRYSVATQTPTNNSPEANDSPESSCPAYKLQKRSSGPREKRQSDDPNHCLARFSKPENLETLATGLEGRNSGKPLSLLMDQLQHPCLDAGLDLPSLLDWKSQEEHEEHKVVDHVVLGKGPPGGAWHTLDPNVLTISLNRWMSLPGLDLRDWESNLSSQERKQKLPYFSEKTGNGTKSTRVPIGTVAAYYKDYVLKQGLEKYFRCGTVVTSVKPIPGVPNSAKEYGWLVQGYESETDQPFEYRCKRVVLATGTTDSSNRLGVSGEETYNWVTHDFKDFERKLDRFNSPLRTSLQINDQYDLEDLKPAIGPILIIGSGLSAADAIMAARLRGISVIHVFRNNPNKPDRKKSLDKLQWLPASMYPEYHKVYEMMGDRGRHYPLYKSLPDHVVVDFSVGADKYTRTKTRMVTLCTPQGRLVSYRVSFAAVFIGSKPDLSYLQNSGIGLGKTPDKPIDSRSNQIDVDVFTYQVKRAPRKGLYAVGPLAGDNFVRFILGGAFGIFANILNEPE</sequence>
<dbReference type="EnsemblMetazoa" id="XM_032597316">
    <property type="protein sequence ID" value="XP_032453207"/>
    <property type="gene ID" value="LOC100122022"/>
</dbReference>
<keyword evidence="3" id="KW-1185">Reference proteome</keyword>
<dbReference type="EnsemblMetazoa" id="XM_008206107">
    <property type="protein sequence ID" value="XP_008204329"/>
    <property type="gene ID" value="LOC100122022"/>
</dbReference>
<dbReference type="EnsemblMetazoa" id="XM_008206106">
    <property type="protein sequence ID" value="XP_008204328"/>
    <property type="gene ID" value="LOC100122022"/>
</dbReference>
<dbReference type="EnsemblMetazoa" id="XM_001605578">
    <property type="protein sequence ID" value="XP_001605628"/>
    <property type="gene ID" value="LOC100122022"/>
</dbReference>
<dbReference type="InterPro" id="IPR029731">
    <property type="entry name" value="OSGIN1/2"/>
</dbReference>
<dbReference type="Gene3D" id="3.50.50.60">
    <property type="entry name" value="FAD/NAD(P)-binding domain"/>
    <property type="match status" value="1"/>
</dbReference>
<dbReference type="OMA" id="MDLHDKE"/>
<dbReference type="SUPFAM" id="SSF51905">
    <property type="entry name" value="FAD/NAD(P)-binding domain"/>
    <property type="match status" value="1"/>
</dbReference>
<evidence type="ECO:0000313" key="2">
    <source>
        <dbReference type="EnsemblMetazoa" id="XP_032453207"/>
    </source>
</evidence>